<evidence type="ECO:0000256" key="3">
    <source>
        <dbReference type="ARBA" id="ARBA00022692"/>
    </source>
</evidence>
<evidence type="ECO:0000256" key="4">
    <source>
        <dbReference type="ARBA" id="ARBA00022989"/>
    </source>
</evidence>
<sequence length="163" mass="17153">MFYQIVRCRPGGQRLTFGPLLLAAGFLLPGSVLAQASAVAASSALPFKQDAGGIDFPAGGGILLFFLMAAVLLCFIYAGWRRKGRELNKSRWLAWLPAPAPSAELKVTASTRLAGRSSLHVVEWEGGKLLVACGEQGVVRLADMPSAIGAASQVQDRISGDPS</sequence>
<keyword evidence="8" id="KW-0969">Cilium</keyword>
<dbReference type="RefSeq" id="WP_061540359.1">
    <property type="nucleotide sequence ID" value="NZ_CP013232.1"/>
</dbReference>
<reference evidence="8 9" key="1">
    <citation type="submission" date="2015-11" db="EMBL/GenBank/DDBJ databases">
        <title>Exploring the genomic traits of fungus-feeding bacterial genus Collimonas.</title>
        <authorList>
            <person name="Song C."/>
            <person name="Schmidt R."/>
            <person name="de Jager V."/>
            <person name="Krzyzanowska D."/>
            <person name="Jongedijk E."/>
            <person name="Cankar K."/>
            <person name="Beekwilder J."/>
            <person name="van Veen A."/>
            <person name="de Boer W."/>
            <person name="van Veen J.A."/>
            <person name="Garbeva P."/>
        </authorList>
    </citation>
    <scope>NUCLEOTIDE SEQUENCE [LARGE SCALE GENOMIC DNA]</scope>
    <source>
        <strain evidence="8 9">Ter6</strain>
    </source>
</reference>
<keyword evidence="4 6" id="KW-1133">Transmembrane helix</keyword>
<evidence type="ECO:0000256" key="7">
    <source>
        <dbReference type="SAM" id="SignalP"/>
    </source>
</evidence>
<comment type="subcellular location">
    <subcellularLocation>
        <location evidence="1">Cell membrane</location>
    </subcellularLocation>
</comment>
<feature type="signal peptide" evidence="7">
    <location>
        <begin position="1"/>
        <end position="34"/>
    </location>
</feature>
<evidence type="ECO:0000256" key="5">
    <source>
        <dbReference type="ARBA" id="ARBA00023136"/>
    </source>
</evidence>
<dbReference type="GO" id="GO:0044781">
    <property type="term" value="P:bacterial-type flagellum organization"/>
    <property type="evidence" value="ECO:0007669"/>
    <property type="project" value="InterPro"/>
</dbReference>
<dbReference type="Proteomes" id="UP000072421">
    <property type="component" value="Chromosome"/>
</dbReference>
<keyword evidence="7" id="KW-0732">Signal</keyword>
<gene>
    <name evidence="8" type="ORF">CFter6_2907</name>
</gene>
<keyword evidence="8" id="KW-0966">Cell projection</keyword>
<evidence type="ECO:0000256" key="1">
    <source>
        <dbReference type="ARBA" id="ARBA00004236"/>
    </source>
</evidence>
<keyword evidence="8" id="KW-0282">Flagellum</keyword>
<evidence type="ECO:0000313" key="8">
    <source>
        <dbReference type="EMBL" id="AMO95573.1"/>
    </source>
</evidence>
<keyword evidence="3 6" id="KW-0812">Transmembrane</keyword>
<organism evidence="8">
    <name type="scientific">Collimonas fungivorans</name>
    <dbReference type="NCBI Taxonomy" id="158899"/>
    <lineage>
        <taxon>Bacteria</taxon>
        <taxon>Pseudomonadati</taxon>
        <taxon>Pseudomonadota</taxon>
        <taxon>Betaproteobacteria</taxon>
        <taxon>Burkholderiales</taxon>
        <taxon>Oxalobacteraceae</taxon>
        <taxon>Collimonas</taxon>
    </lineage>
</organism>
<proteinExistence type="predicted"/>
<evidence type="ECO:0000256" key="6">
    <source>
        <dbReference type="SAM" id="Phobius"/>
    </source>
</evidence>
<keyword evidence="2" id="KW-1003">Cell membrane</keyword>
<dbReference type="EMBL" id="CP013232">
    <property type="protein sequence ID" value="AMO95573.1"/>
    <property type="molecule type" value="Genomic_DNA"/>
</dbReference>
<dbReference type="OrthoDB" id="8857214at2"/>
<evidence type="ECO:0000256" key="2">
    <source>
        <dbReference type="ARBA" id="ARBA00022475"/>
    </source>
</evidence>
<dbReference type="AlphaFoldDB" id="A0A127PCY5"/>
<dbReference type="InterPro" id="IPR022781">
    <property type="entry name" value="Flagellar_biosynth_FliO"/>
</dbReference>
<dbReference type="Pfam" id="PF04347">
    <property type="entry name" value="FliO"/>
    <property type="match status" value="1"/>
</dbReference>
<keyword evidence="5 6" id="KW-0472">Membrane</keyword>
<name>A0A127PCY5_9BURK</name>
<accession>A0A127PCY5</accession>
<feature type="chain" id="PRO_5007276852" evidence="7">
    <location>
        <begin position="35"/>
        <end position="163"/>
    </location>
</feature>
<dbReference type="GO" id="GO:0016020">
    <property type="term" value="C:membrane"/>
    <property type="evidence" value="ECO:0007669"/>
    <property type="project" value="InterPro"/>
</dbReference>
<evidence type="ECO:0000313" key="9">
    <source>
        <dbReference type="Proteomes" id="UP000072421"/>
    </source>
</evidence>
<protein>
    <submittedName>
        <fullName evidence="8">Flagellar biosynthesis, FliO family protein</fullName>
    </submittedName>
</protein>
<dbReference type="PATRIC" id="fig|158899.10.peg.2904"/>
<feature type="transmembrane region" description="Helical" evidence="6">
    <location>
        <begin position="58"/>
        <end position="80"/>
    </location>
</feature>